<dbReference type="Proteomes" id="UP001187531">
    <property type="component" value="Unassembled WGS sequence"/>
</dbReference>
<comment type="similarity">
    <text evidence="9">Belongs to the class I-like SAM-binding methyltransferase superfamily. Trm1 family.</text>
</comment>
<dbReference type="GO" id="GO:0000049">
    <property type="term" value="F:tRNA binding"/>
    <property type="evidence" value="ECO:0007669"/>
    <property type="project" value="UniProtKB-UniRule"/>
</dbReference>
<feature type="binding site" evidence="10">
    <location>
        <position position="36"/>
    </location>
    <ligand>
        <name>S-adenosyl-L-methionine</name>
        <dbReference type="ChEBI" id="CHEBI:59789"/>
    </ligand>
</feature>
<sequence>MRQDGVALLEALAASGLRSIRYAKEAGGFRSIIANDLSRAAVESMKTNIEHNEVSHLISTSENDAT</sequence>
<dbReference type="EC" id="2.1.1.216" evidence="7"/>
<evidence type="ECO:0000256" key="10">
    <source>
        <dbReference type="PROSITE-ProRule" id="PRU01023"/>
    </source>
</evidence>
<name>A0AA88L2Q8_ARTSF</name>
<evidence type="ECO:0000256" key="2">
    <source>
        <dbReference type="ARBA" id="ARBA00022603"/>
    </source>
</evidence>
<dbReference type="PANTHER" id="PTHR10631">
    <property type="entry name" value="N 2 ,N 2 -DIMETHYLGUANOSINE TRNA METHYLTRANSFERASE"/>
    <property type="match status" value="1"/>
</dbReference>
<dbReference type="PROSITE" id="PS51686">
    <property type="entry name" value="SAM_MT_RSMB_NOP"/>
    <property type="match status" value="1"/>
</dbReference>
<protein>
    <recommendedName>
        <fullName evidence="7">tRNA (guanine(26)-N(2))-dimethyltransferase</fullName>
        <ecNumber evidence="7">2.1.1.216</ecNumber>
    </recommendedName>
</protein>
<dbReference type="GO" id="GO:0005634">
    <property type="term" value="C:nucleus"/>
    <property type="evidence" value="ECO:0007669"/>
    <property type="project" value="TreeGrafter"/>
</dbReference>
<dbReference type="Pfam" id="PF02005">
    <property type="entry name" value="TRM"/>
    <property type="match status" value="1"/>
</dbReference>
<evidence type="ECO:0000256" key="4">
    <source>
        <dbReference type="ARBA" id="ARBA00022691"/>
    </source>
</evidence>
<dbReference type="EMBL" id="JAVRJZ010000016">
    <property type="protein sequence ID" value="KAK2710531.1"/>
    <property type="molecule type" value="Genomic_DNA"/>
</dbReference>
<evidence type="ECO:0000313" key="12">
    <source>
        <dbReference type="EMBL" id="KAK2710531.1"/>
    </source>
</evidence>
<keyword evidence="4 9" id="KW-0949">S-adenosyl-L-methionine</keyword>
<evidence type="ECO:0000256" key="1">
    <source>
        <dbReference type="ARBA" id="ARBA00022555"/>
    </source>
</evidence>
<evidence type="ECO:0000256" key="8">
    <source>
        <dbReference type="ARBA" id="ARBA00051897"/>
    </source>
</evidence>
<keyword evidence="13" id="KW-1185">Reference proteome</keyword>
<comment type="similarity">
    <text evidence="10">Belongs to the class I-like SAM-binding methyltransferase superfamily. RsmB/NOP family.</text>
</comment>
<dbReference type="InterPro" id="IPR029063">
    <property type="entry name" value="SAM-dependent_MTases_sf"/>
</dbReference>
<evidence type="ECO:0000256" key="3">
    <source>
        <dbReference type="ARBA" id="ARBA00022679"/>
    </source>
</evidence>
<keyword evidence="1 9" id="KW-0820">tRNA-binding</keyword>
<feature type="binding site" evidence="10">
    <location>
        <position position="64"/>
    </location>
    <ligand>
        <name>S-adenosyl-L-methionine</name>
        <dbReference type="ChEBI" id="CHEBI:59789"/>
    </ligand>
</feature>
<evidence type="ECO:0000256" key="6">
    <source>
        <dbReference type="ARBA" id="ARBA00022884"/>
    </source>
</evidence>
<dbReference type="GO" id="GO:0002940">
    <property type="term" value="P:tRNA N2-guanine methylation"/>
    <property type="evidence" value="ECO:0007669"/>
    <property type="project" value="TreeGrafter"/>
</dbReference>
<evidence type="ECO:0000313" key="13">
    <source>
        <dbReference type="Proteomes" id="UP001187531"/>
    </source>
</evidence>
<reference evidence="12" key="1">
    <citation type="submission" date="2023-07" db="EMBL/GenBank/DDBJ databases">
        <title>Chromosome-level genome assembly of Artemia franciscana.</title>
        <authorList>
            <person name="Jo E."/>
        </authorList>
    </citation>
    <scope>NUCLEOTIDE SEQUENCE</scope>
    <source>
        <tissue evidence="12">Whole body</tissue>
    </source>
</reference>
<comment type="caution">
    <text evidence="12">The sequence shown here is derived from an EMBL/GenBank/DDBJ whole genome shotgun (WGS) entry which is preliminary data.</text>
</comment>
<dbReference type="AlphaFoldDB" id="A0AA88L2Q8"/>
<comment type="catalytic activity">
    <reaction evidence="8">
        <text>guanosine(26) in tRNA + 2 S-adenosyl-L-methionine = N(2)-dimethylguanosine(26) in tRNA + 2 S-adenosyl-L-homocysteine + 2 H(+)</text>
        <dbReference type="Rhea" id="RHEA:43140"/>
        <dbReference type="Rhea" id="RHEA-COMP:10359"/>
        <dbReference type="Rhea" id="RHEA-COMP:10360"/>
        <dbReference type="ChEBI" id="CHEBI:15378"/>
        <dbReference type="ChEBI" id="CHEBI:57856"/>
        <dbReference type="ChEBI" id="CHEBI:59789"/>
        <dbReference type="ChEBI" id="CHEBI:74269"/>
        <dbReference type="ChEBI" id="CHEBI:74513"/>
        <dbReference type="EC" id="2.1.1.216"/>
    </reaction>
</comment>
<evidence type="ECO:0000259" key="11">
    <source>
        <dbReference type="PROSITE" id="PS51686"/>
    </source>
</evidence>
<keyword evidence="2 9" id="KW-0489">Methyltransferase</keyword>
<keyword evidence="3 9" id="KW-0808">Transferase</keyword>
<dbReference type="Gene3D" id="3.40.50.150">
    <property type="entry name" value="Vaccinia Virus protein VP39"/>
    <property type="match status" value="1"/>
</dbReference>
<accession>A0AA88L2Q8</accession>
<dbReference type="GO" id="GO:0160104">
    <property type="term" value="F:tRNA (guanine(26)-N2)-dimethyltransferase activity"/>
    <property type="evidence" value="ECO:0007669"/>
    <property type="project" value="UniProtKB-EC"/>
</dbReference>
<keyword evidence="5 9" id="KW-0819">tRNA processing</keyword>
<organism evidence="12 13">
    <name type="scientific">Artemia franciscana</name>
    <name type="common">Brine shrimp</name>
    <name type="synonym">Artemia sanfranciscana</name>
    <dbReference type="NCBI Taxonomy" id="6661"/>
    <lineage>
        <taxon>Eukaryota</taxon>
        <taxon>Metazoa</taxon>
        <taxon>Ecdysozoa</taxon>
        <taxon>Arthropoda</taxon>
        <taxon>Crustacea</taxon>
        <taxon>Branchiopoda</taxon>
        <taxon>Anostraca</taxon>
        <taxon>Artemiidae</taxon>
        <taxon>Artemia</taxon>
    </lineage>
</organism>
<proteinExistence type="inferred from homology"/>
<evidence type="ECO:0000256" key="7">
    <source>
        <dbReference type="ARBA" id="ARBA00039099"/>
    </source>
</evidence>
<dbReference type="PANTHER" id="PTHR10631:SF3">
    <property type="entry name" value="TRNA (GUANINE(26)-N(2))-DIMETHYLTRANSFERASE"/>
    <property type="match status" value="1"/>
</dbReference>
<evidence type="ECO:0000256" key="9">
    <source>
        <dbReference type="PROSITE-ProRule" id="PRU00958"/>
    </source>
</evidence>
<dbReference type="SUPFAM" id="SSF53335">
    <property type="entry name" value="S-adenosyl-L-methionine-dependent methyltransferases"/>
    <property type="match status" value="1"/>
</dbReference>
<gene>
    <name evidence="12" type="ORF">QYM36_011906</name>
</gene>
<dbReference type="InterPro" id="IPR001678">
    <property type="entry name" value="MeTrfase_RsmB-F_NOP2_dom"/>
</dbReference>
<feature type="domain" description="SAM-dependent MTase RsmB/NOP-type" evidence="11">
    <location>
        <begin position="1"/>
        <end position="66"/>
    </location>
</feature>
<comment type="caution">
    <text evidence="10">Lacks conserved residue(s) required for the propagation of feature annotation.</text>
</comment>
<keyword evidence="6 9" id="KW-0694">RNA-binding</keyword>
<evidence type="ECO:0000256" key="5">
    <source>
        <dbReference type="ARBA" id="ARBA00022694"/>
    </source>
</evidence>
<dbReference type="InterPro" id="IPR002905">
    <property type="entry name" value="Trm1"/>
</dbReference>
<dbReference type="PROSITE" id="PS51626">
    <property type="entry name" value="SAM_MT_TRM1"/>
    <property type="match status" value="1"/>
</dbReference>